<keyword evidence="9 10" id="KW-0131">Cell cycle</keyword>
<feature type="domain" description="FtsX extracellular" evidence="13">
    <location>
        <begin position="61"/>
        <end position="153"/>
    </location>
</feature>
<evidence type="ECO:0000256" key="4">
    <source>
        <dbReference type="ARBA" id="ARBA00022475"/>
    </source>
</evidence>
<organism evidence="15 16">
    <name type="scientific">Faecalibacterium prausnitzii</name>
    <dbReference type="NCBI Taxonomy" id="853"/>
    <lineage>
        <taxon>Bacteria</taxon>
        <taxon>Bacillati</taxon>
        <taxon>Bacillota</taxon>
        <taxon>Clostridia</taxon>
        <taxon>Eubacteriales</taxon>
        <taxon>Oscillospiraceae</taxon>
        <taxon>Faecalibacterium</taxon>
    </lineage>
</organism>
<evidence type="ECO:0000313" key="17">
    <source>
        <dbReference type="Proteomes" id="UP000223709"/>
    </source>
</evidence>
<dbReference type="InterPro" id="IPR004513">
    <property type="entry name" value="FtsX"/>
</dbReference>
<dbReference type="EMBL" id="CP023819">
    <property type="protein sequence ID" value="ATL89345.1"/>
    <property type="molecule type" value="Genomic_DNA"/>
</dbReference>
<dbReference type="PANTHER" id="PTHR47755:SF1">
    <property type="entry name" value="CELL DIVISION PROTEIN FTSX"/>
    <property type="match status" value="1"/>
</dbReference>
<evidence type="ECO:0000313" key="15">
    <source>
        <dbReference type="EMBL" id="PDX89630.1"/>
    </source>
</evidence>
<name>A0A1Q6QP34_9FIRM</name>
<keyword evidence="8 10" id="KW-0472">Membrane</keyword>
<dbReference type="EMBL" id="NOUW01000017">
    <property type="protein sequence ID" value="PDX89630.1"/>
    <property type="molecule type" value="Genomic_DNA"/>
</dbReference>
<keyword evidence="4 10" id="KW-1003">Cell membrane</keyword>
<dbReference type="Pfam" id="PF02687">
    <property type="entry name" value="FtsX"/>
    <property type="match status" value="1"/>
</dbReference>
<protein>
    <recommendedName>
        <fullName evidence="3 10">Cell division protein FtsX</fullName>
    </recommendedName>
</protein>
<dbReference type="InterPro" id="IPR003838">
    <property type="entry name" value="ABC3_permease_C"/>
</dbReference>
<feature type="transmembrane region" description="Helical" evidence="11">
    <location>
        <begin position="276"/>
        <end position="296"/>
    </location>
</feature>
<feature type="domain" description="ABC3 transporter permease C-terminal" evidence="12">
    <location>
        <begin position="176"/>
        <end position="298"/>
    </location>
</feature>
<dbReference type="AlphaFoldDB" id="A0A1Q6QP34"/>
<dbReference type="Gene3D" id="3.30.70.3040">
    <property type="match status" value="1"/>
</dbReference>
<gene>
    <name evidence="15" type="ORF">CHR61_05545</name>
    <name evidence="14" type="ORF">CRH10_02980</name>
</gene>
<dbReference type="GO" id="GO:0005886">
    <property type="term" value="C:plasma membrane"/>
    <property type="evidence" value="ECO:0007669"/>
    <property type="project" value="UniProtKB-SubCell"/>
</dbReference>
<dbReference type="InterPro" id="IPR040690">
    <property type="entry name" value="FtsX_ECD"/>
</dbReference>
<evidence type="ECO:0000256" key="8">
    <source>
        <dbReference type="ARBA" id="ARBA00023136"/>
    </source>
</evidence>
<dbReference type="Proteomes" id="UP000223709">
    <property type="component" value="Chromosome"/>
</dbReference>
<keyword evidence="7 11" id="KW-1133">Transmembrane helix</keyword>
<evidence type="ECO:0000256" key="11">
    <source>
        <dbReference type="SAM" id="Phobius"/>
    </source>
</evidence>
<evidence type="ECO:0000259" key="13">
    <source>
        <dbReference type="Pfam" id="PF18075"/>
    </source>
</evidence>
<evidence type="ECO:0000256" key="3">
    <source>
        <dbReference type="ARBA" id="ARBA00021907"/>
    </source>
</evidence>
<keyword evidence="5 10" id="KW-0132">Cell division</keyword>
<evidence type="ECO:0000256" key="9">
    <source>
        <dbReference type="ARBA" id="ARBA00023306"/>
    </source>
</evidence>
<comment type="function">
    <text evidence="10">Part of the ABC transporter FtsEX involved in asymmetric cellular division facilitating the initiation of sporulation.</text>
</comment>
<comment type="similarity">
    <text evidence="2 10">Belongs to the ABC-4 integral membrane protein family. FtsX subfamily.</text>
</comment>
<evidence type="ECO:0000256" key="2">
    <source>
        <dbReference type="ARBA" id="ARBA00007379"/>
    </source>
</evidence>
<evidence type="ECO:0000259" key="12">
    <source>
        <dbReference type="Pfam" id="PF02687"/>
    </source>
</evidence>
<dbReference type="GO" id="GO:0051301">
    <property type="term" value="P:cell division"/>
    <property type="evidence" value="ECO:0007669"/>
    <property type="project" value="UniProtKB-KW"/>
</dbReference>
<dbReference type="RefSeq" id="WP_097770602.1">
    <property type="nucleotide sequence ID" value="NZ_CP023819.1"/>
</dbReference>
<accession>A0A1Q6QP34</accession>
<feature type="transmembrane region" description="Helical" evidence="11">
    <location>
        <begin position="21"/>
        <end position="42"/>
    </location>
</feature>
<evidence type="ECO:0000313" key="14">
    <source>
        <dbReference type="EMBL" id="ATL89345.1"/>
    </source>
</evidence>
<reference evidence="14 17" key="2">
    <citation type="submission" date="2017-10" db="EMBL/GenBank/DDBJ databases">
        <title>Complete Genome Sequence of Faecalibacterium prausnitzii isolated from the gut of healthy adult Indian.</title>
        <authorList>
            <person name="Bag S."/>
            <person name="Ghosh T.S."/>
            <person name="Das B."/>
        </authorList>
    </citation>
    <scope>NUCLEOTIDE SEQUENCE [LARGE SCALE GENOMIC DNA]</scope>
    <source>
        <strain evidence="14 17">Indica</strain>
    </source>
</reference>
<dbReference type="Pfam" id="PF18075">
    <property type="entry name" value="FtsX_ECD"/>
    <property type="match status" value="1"/>
</dbReference>
<evidence type="ECO:0000256" key="1">
    <source>
        <dbReference type="ARBA" id="ARBA00004651"/>
    </source>
</evidence>
<dbReference type="PANTHER" id="PTHR47755">
    <property type="entry name" value="CELL DIVISION PROTEIN FTSX"/>
    <property type="match status" value="1"/>
</dbReference>
<evidence type="ECO:0000256" key="7">
    <source>
        <dbReference type="ARBA" id="ARBA00022989"/>
    </source>
</evidence>
<keyword evidence="6 11" id="KW-0812">Transmembrane</keyword>
<evidence type="ECO:0000256" key="5">
    <source>
        <dbReference type="ARBA" id="ARBA00022618"/>
    </source>
</evidence>
<sequence>MMKPSTFGFLVVRGVRNLGKHWAMTIACIASLSVCMTLNTFATLAEVNVDSMVNYLGQQNEMVVYVDPEADDATIQSVGERITATPGVSRVQYMSKEDVLNQYRGYMADYAVLLDEFENDNPFKANYRVSLADLSQMQAMSQNFQSIPGVYSVTAPIEMTQTFVEVQQAVTKVGQIVILVLMAVSIITVGSTIRLSVFARRREIEIMKYVGATNHLVTLPFFVEGLTMGLISGAITSVAGIFGYAYIVQASSTLGGLWQLLMGTAMVPVDAVWPTILTYSLAGGALVGALGSMFSIRKHLNV</sequence>
<proteinExistence type="inferred from homology"/>
<reference evidence="15 16" key="1">
    <citation type="journal article" date="2017" name="Front. Microbiol.">
        <title>New Insights into the Diversity of the Genus Faecalibacterium.</title>
        <authorList>
            <person name="Benevides L."/>
            <person name="Burman S."/>
            <person name="Martin R."/>
            <person name="Robert V."/>
            <person name="Thomas M."/>
            <person name="Miquel S."/>
            <person name="Chain F."/>
            <person name="Sokol H."/>
            <person name="Bermudez-Humaran L.G."/>
            <person name="Morrison M."/>
            <person name="Langella P."/>
            <person name="Azevedo V.A."/>
            <person name="Chatel J.M."/>
            <person name="Soares S."/>
        </authorList>
    </citation>
    <scope>NUCLEOTIDE SEQUENCE [LARGE SCALE GENOMIC DNA]</scope>
    <source>
        <strain evidence="15 16">AHMP21</strain>
    </source>
</reference>
<feature type="transmembrane region" description="Helical" evidence="11">
    <location>
        <begin position="216"/>
        <end position="247"/>
    </location>
</feature>
<evidence type="ECO:0000256" key="6">
    <source>
        <dbReference type="ARBA" id="ARBA00022692"/>
    </source>
</evidence>
<evidence type="ECO:0000256" key="10">
    <source>
        <dbReference type="PIRNR" id="PIRNR003097"/>
    </source>
</evidence>
<dbReference type="PIRSF" id="PIRSF003097">
    <property type="entry name" value="FtsX"/>
    <property type="match status" value="1"/>
</dbReference>
<feature type="transmembrane region" description="Helical" evidence="11">
    <location>
        <begin position="173"/>
        <end position="195"/>
    </location>
</feature>
<dbReference type="Proteomes" id="UP000220438">
    <property type="component" value="Unassembled WGS sequence"/>
</dbReference>
<evidence type="ECO:0000313" key="16">
    <source>
        <dbReference type="Proteomes" id="UP000220438"/>
    </source>
</evidence>
<comment type="subcellular location">
    <subcellularLocation>
        <location evidence="1">Cell membrane</location>
        <topology evidence="1">Multi-pass membrane protein</topology>
    </subcellularLocation>
</comment>